<evidence type="ECO:0000256" key="1">
    <source>
        <dbReference type="ARBA" id="ARBA00000085"/>
    </source>
</evidence>
<name>A0ABS5YPD3_9ACTN</name>
<evidence type="ECO:0000256" key="5">
    <source>
        <dbReference type="ARBA" id="ARBA00023012"/>
    </source>
</evidence>
<reference evidence="7 8" key="1">
    <citation type="submission" date="2021-06" db="EMBL/GenBank/DDBJ databases">
        <title>Actinoplanes lichenicola sp. nov., and Actinoplanes ovalisporus sp. nov., isolated from lichen in Thailand.</title>
        <authorList>
            <person name="Saeng-In P."/>
            <person name="Kanchanasin P."/>
            <person name="Yuki M."/>
            <person name="Kudo T."/>
            <person name="Ohkuma M."/>
            <person name="Phongsopitanun W."/>
            <person name="Tanasupawat S."/>
        </authorList>
    </citation>
    <scope>NUCLEOTIDE SEQUENCE [LARGE SCALE GENOMIC DNA]</scope>
    <source>
        <strain evidence="7 8">NBRC 110975</strain>
    </source>
</reference>
<dbReference type="PANTHER" id="PTHR24421:SF10">
    <property type="entry name" value="NITRATE_NITRITE SENSOR PROTEIN NARQ"/>
    <property type="match status" value="1"/>
</dbReference>
<feature type="domain" description="Histidine kinase/HSP90-like ATPase" evidence="6">
    <location>
        <begin position="35"/>
        <end position="116"/>
    </location>
</feature>
<dbReference type="EMBL" id="JAHKKG010000005">
    <property type="protein sequence ID" value="MBU2665322.1"/>
    <property type="molecule type" value="Genomic_DNA"/>
</dbReference>
<dbReference type="RefSeq" id="WP_215788535.1">
    <property type="nucleotide sequence ID" value="NZ_JAHKKG010000005.1"/>
</dbReference>
<evidence type="ECO:0000256" key="3">
    <source>
        <dbReference type="ARBA" id="ARBA00022679"/>
    </source>
</evidence>
<comment type="catalytic activity">
    <reaction evidence="1">
        <text>ATP + protein L-histidine = ADP + protein N-phospho-L-histidine.</text>
        <dbReference type="EC" id="2.7.13.3"/>
    </reaction>
</comment>
<keyword evidence="3" id="KW-0808">Transferase</keyword>
<dbReference type="CDD" id="cd16917">
    <property type="entry name" value="HATPase_UhpB-NarQ-NarX-like"/>
    <property type="match status" value="1"/>
</dbReference>
<evidence type="ECO:0000259" key="6">
    <source>
        <dbReference type="Pfam" id="PF02518"/>
    </source>
</evidence>
<evidence type="ECO:0000313" key="7">
    <source>
        <dbReference type="EMBL" id="MBU2665322.1"/>
    </source>
</evidence>
<protein>
    <recommendedName>
        <fullName evidence="2">histidine kinase</fullName>
        <ecNumber evidence="2">2.7.13.3</ecNumber>
    </recommendedName>
</protein>
<keyword evidence="5" id="KW-0902">Two-component regulatory system</keyword>
<evidence type="ECO:0000256" key="4">
    <source>
        <dbReference type="ARBA" id="ARBA00022777"/>
    </source>
</evidence>
<dbReference type="SUPFAM" id="SSF55874">
    <property type="entry name" value="ATPase domain of HSP90 chaperone/DNA topoisomerase II/histidine kinase"/>
    <property type="match status" value="1"/>
</dbReference>
<dbReference type="Proteomes" id="UP001519654">
    <property type="component" value="Unassembled WGS sequence"/>
</dbReference>
<dbReference type="InterPro" id="IPR003594">
    <property type="entry name" value="HATPase_dom"/>
</dbReference>
<proteinExistence type="predicted"/>
<evidence type="ECO:0000256" key="2">
    <source>
        <dbReference type="ARBA" id="ARBA00012438"/>
    </source>
</evidence>
<dbReference type="Pfam" id="PF02518">
    <property type="entry name" value="HATPase_c"/>
    <property type="match status" value="1"/>
</dbReference>
<dbReference type="InterPro" id="IPR050482">
    <property type="entry name" value="Sensor_HK_TwoCompSys"/>
</dbReference>
<dbReference type="InterPro" id="IPR036890">
    <property type="entry name" value="HATPase_C_sf"/>
</dbReference>
<dbReference type="PANTHER" id="PTHR24421">
    <property type="entry name" value="NITRATE/NITRITE SENSOR PROTEIN NARX-RELATED"/>
    <property type="match status" value="1"/>
</dbReference>
<keyword evidence="8" id="KW-1185">Reference proteome</keyword>
<dbReference type="EC" id="2.7.13.3" evidence="2"/>
<dbReference type="Gene3D" id="3.30.565.10">
    <property type="entry name" value="Histidine kinase-like ATPase, C-terminal domain"/>
    <property type="match status" value="1"/>
</dbReference>
<sequence length="117" mass="12083">MGRLDRLGDLIDGQPVEVVIEGRERPLPQVVDASAYRIVQEALTNARRHAPGRPVTLTLSYRPAELGLRVVNAAGGPAGRGHGLPGMRERAALLGGTLTAGPAGDGTFVVAATLPAS</sequence>
<evidence type="ECO:0000313" key="8">
    <source>
        <dbReference type="Proteomes" id="UP001519654"/>
    </source>
</evidence>
<comment type="caution">
    <text evidence="7">The sequence shown here is derived from an EMBL/GenBank/DDBJ whole genome shotgun (WGS) entry which is preliminary data.</text>
</comment>
<organism evidence="7 8">
    <name type="scientific">Paractinoplanes bogorensis</name>
    <dbReference type="NCBI Taxonomy" id="1610840"/>
    <lineage>
        <taxon>Bacteria</taxon>
        <taxon>Bacillati</taxon>
        <taxon>Actinomycetota</taxon>
        <taxon>Actinomycetes</taxon>
        <taxon>Micromonosporales</taxon>
        <taxon>Micromonosporaceae</taxon>
        <taxon>Paractinoplanes</taxon>
    </lineage>
</organism>
<gene>
    <name evidence="7" type="ORF">KOI35_17595</name>
</gene>
<accession>A0ABS5YPD3</accession>
<keyword evidence="4" id="KW-0418">Kinase</keyword>